<sequence>MRRHVFIWTIVLAAIGGYSDSALKLDSLFMDNMVLQRNKPIPVFGTATPGQEIMVEFNGQKQSGLAGANGEWQVELAPMKADATGQPLSVFSQASSLKSQISNVLIGDVWLCGGQSNMDTPINSYPFLKKELSGVSNSKLRLFVVEMKAEPCPKDTVSSDPVFSTWKEADSEAISHFSAVGTCFGLRLQQESGVPIGLIESAVGGSQIQPWIPAEKLESMGFGSIQAPQDRGVDGRNQPCAYYNGMIHALRRLPIKGVIWYQGESNAGHPSIVCYDQLFKGLISSWREAFGLSEMRFYFVQLAPYGRTGWDQSGESWAFIREAQESVLSMPHTGRAVITDLGEYVDIHPADKRPVGERLADIALRDMSLIDSPGFPMVGNFRISEGRVQVSFSNVGNGLKPERVAMNNKAKLAPGTDPEAFVVEAGEVAGFTICGADEKFVPAQARIVDADTVEVWSDAVSEPIAVRYGWENFPLCNLANSDGLPASPFRTDDFPMPIFRAPILERRSADEPLPAGAVRCAAMKKSDESLLTPEIIQGRDALRVNHVETVMRMAYFYAEDRDSALRQGKHPKQTIVVNYLDDGPGTIELKYDSISKPWKSAGIIEIKGSGEWRRFSVELEDARFAGRCNGADIRLESFRDFHVSGVYVIPE</sequence>
<dbReference type="PANTHER" id="PTHR22901:SF0">
    <property type="entry name" value="SIALATE O-ACETYLESTERASE"/>
    <property type="match status" value="1"/>
</dbReference>
<keyword evidence="4" id="KW-1185">Reference proteome</keyword>
<dbReference type="GO" id="GO:0001681">
    <property type="term" value="F:sialate O-acetylesterase activity"/>
    <property type="evidence" value="ECO:0007669"/>
    <property type="project" value="InterPro"/>
</dbReference>
<reference evidence="3 4" key="1">
    <citation type="submission" date="2019-04" db="EMBL/GenBank/DDBJ databases">
        <authorList>
            <person name="Van Vliet M D."/>
        </authorList>
    </citation>
    <scope>NUCLEOTIDE SEQUENCE [LARGE SCALE GENOMIC DNA]</scope>
    <source>
        <strain evidence="3 4">F1</strain>
    </source>
</reference>
<gene>
    <name evidence="3" type="ORF">PDESU_01825</name>
</gene>
<feature type="domain" description="Sialate O-acetylesterase" evidence="2">
    <location>
        <begin position="108"/>
        <end position="361"/>
    </location>
</feature>
<dbReference type="AlphaFoldDB" id="A0A6C2U0C3"/>
<dbReference type="InterPro" id="IPR005181">
    <property type="entry name" value="SASA"/>
</dbReference>
<dbReference type="SUPFAM" id="SSF52266">
    <property type="entry name" value="SGNH hydrolase"/>
    <property type="match status" value="1"/>
</dbReference>
<dbReference type="Gene3D" id="3.40.50.1110">
    <property type="entry name" value="SGNH hydrolase"/>
    <property type="match status" value="1"/>
</dbReference>
<evidence type="ECO:0000313" key="4">
    <source>
        <dbReference type="Proteomes" id="UP000366872"/>
    </source>
</evidence>
<evidence type="ECO:0000256" key="1">
    <source>
        <dbReference type="ARBA" id="ARBA00022801"/>
    </source>
</evidence>
<dbReference type="GO" id="GO:0005975">
    <property type="term" value="P:carbohydrate metabolic process"/>
    <property type="evidence" value="ECO:0007669"/>
    <property type="project" value="TreeGrafter"/>
</dbReference>
<evidence type="ECO:0000313" key="3">
    <source>
        <dbReference type="EMBL" id="VGO13269.1"/>
    </source>
</evidence>
<dbReference type="Pfam" id="PF03629">
    <property type="entry name" value="SASA"/>
    <property type="match status" value="1"/>
</dbReference>
<dbReference type="EMBL" id="CAAHFG010000001">
    <property type="protein sequence ID" value="VGO13269.1"/>
    <property type="molecule type" value="Genomic_DNA"/>
</dbReference>
<evidence type="ECO:0000259" key="2">
    <source>
        <dbReference type="Pfam" id="PF03629"/>
    </source>
</evidence>
<dbReference type="InterPro" id="IPR039329">
    <property type="entry name" value="SIAE"/>
</dbReference>
<dbReference type="PANTHER" id="PTHR22901">
    <property type="entry name" value="SIALATE O-ACETYLESTERASE"/>
    <property type="match status" value="1"/>
</dbReference>
<dbReference type="InterPro" id="IPR036514">
    <property type="entry name" value="SGNH_hydro_sf"/>
</dbReference>
<keyword evidence="1" id="KW-0378">Hydrolase</keyword>
<organism evidence="3 4">
    <name type="scientific">Pontiella desulfatans</name>
    <dbReference type="NCBI Taxonomy" id="2750659"/>
    <lineage>
        <taxon>Bacteria</taxon>
        <taxon>Pseudomonadati</taxon>
        <taxon>Kiritimatiellota</taxon>
        <taxon>Kiritimatiellia</taxon>
        <taxon>Kiritimatiellales</taxon>
        <taxon>Pontiellaceae</taxon>
        <taxon>Pontiella</taxon>
    </lineage>
</organism>
<dbReference type="Proteomes" id="UP000366872">
    <property type="component" value="Unassembled WGS sequence"/>
</dbReference>
<dbReference type="RefSeq" id="WP_136078855.1">
    <property type="nucleotide sequence ID" value="NZ_CAAHFG010000001.1"/>
</dbReference>
<accession>A0A6C2U0C3</accession>
<protein>
    <recommendedName>
        <fullName evidence="2">Sialate O-acetylesterase domain-containing protein</fullName>
    </recommendedName>
</protein>
<proteinExistence type="predicted"/>
<name>A0A6C2U0C3_PONDE</name>